<dbReference type="Pfam" id="PF08818">
    <property type="entry name" value="DUF1801"/>
    <property type="match status" value="1"/>
</dbReference>
<dbReference type="SUPFAM" id="SSF159888">
    <property type="entry name" value="YdhG-like"/>
    <property type="match status" value="1"/>
</dbReference>
<proteinExistence type="predicted"/>
<accession>A0A386HM06</accession>
<dbReference type="KEGG" id="ark:D6B99_02355"/>
<keyword evidence="3" id="KW-1185">Reference proteome</keyword>
<organism evidence="2 3">
    <name type="scientific">Arachidicoccus soli</name>
    <dbReference type="NCBI Taxonomy" id="2341117"/>
    <lineage>
        <taxon>Bacteria</taxon>
        <taxon>Pseudomonadati</taxon>
        <taxon>Bacteroidota</taxon>
        <taxon>Chitinophagia</taxon>
        <taxon>Chitinophagales</taxon>
        <taxon>Chitinophagaceae</taxon>
        <taxon>Arachidicoccus</taxon>
    </lineage>
</organism>
<dbReference type="Pfam" id="PF13376">
    <property type="entry name" value="OmdA"/>
    <property type="match status" value="1"/>
</dbReference>
<sequence length="197" mass="22915">MKKDARVDLYIENAATFAQPILQHLRMIIHRASPDITETIKWGFPNFEYKGKILCSFAAFKKHCAFNLWLHSLVIPTTETKNGMRSLGKIFSLDNLPLNETIIKVLQDAMRYTEEGKTIQRKTPIKNEKIITPKYLLEALNKNKIASNNYAAFSSSKKKEYIEWITEAKTDSTREKRLNTAIEWIAEGKSRNWKYQK</sequence>
<dbReference type="Gene3D" id="3.90.1150.200">
    <property type="match status" value="1"/>
</dbReference>
<feature type="domain" description="YdhG-like" evidence="1">
    <location>
        <begin position="19"/>
        <end position="110"/>
    </location>
</feature>
<dbReference type="EMBL" id="CP032489">
    <property type="protein sequence ID" value="AYD46560.1"/>
    <property type="molecule type" value="Genomic_DNA"/>
</dbReference>
<evidence type="ECO:0000313" key="3">
    <source>
        <dbReference type="Proteomes" id="UP000266118"/>
    </source>
</evidence>
<dbReference type="Proteomes" id="UP000266118">
    <property type="component" value="Chromosome"/>
</dbReference>
<dbReference type="InterPro" id="IPR014922">
    <property type="entry name" value="YdhG-like"/>
</dbReference>
<dbReference type="RefSeq" id="WP_119984711.1">
    <property type="nucleotide sequence ID" value="NZ_CP032489.1"/>
</dbReference>
<evidence type="ECO:0000313" key="2">
    <source>
        <dbReference type="EMBL" id="AYD46560.1"/>
    </source>
</evidence>
<evidence type="ECO:0000259" key="1">
    <source>
        <dbReference type="Pfam" id="PF08818"/>
    </source>
</evidence>
<dbReference type="OrthoDB" id="9800461at2"/>
<reference evidence="2 3" key="1">
    <citation type="submission" date="2018-09" db="EMBL/GenBank/DDBJ databases">
        <title>Arachidicoccus sp. nov., a bacterium isolated from soil.</title>
        <authorList>
            <person name="Weon H.-Y."/>
            <person name="Kwon S.-W."/>
            <person name="Lee S.A."/>
        </authorList>
    </citation>
    <scope>NUCLEOTIDE SEQUENCE [LARGE SCALE GENOMIC DNA]</scope>
    <source>
        <strain evidence="2 3">KIS59-12</strain>
    </source>
</reference>
<dbReference type="AlphaFoldDB" id="A0A386HM06"/>
<protein>
    <recommendedName>
        <fullName evidence="1">YdhG-like domain-containing protein</fullName>
    </recommendedName>
</protein>
<gene>
    <name evidence="2" type="ORF">D6B99_02355</name>
</gene>
<name>A0A386HM06_9BACT</name>